<dbReference type="AlphaFoldDB" id="A0A5B9DT01"/>
<dbReference type="Proteomes" id="UP000321062">
    <property type="component" value="Chromosome"/>
</dbReference>
<accession>A0A5B9DT01</accession>
<dbReference type="Gene3D" id="3.40.50.880">
    <property type="match status" value="1"/>
</dbReference>
<evidence type="ECO:0000313" key="2">
    <source>
        <dbReference type="Proteomes" id="UP000321062"/>
    </source>
</evidence>
<dbReference type="KEGG" id="yti:FNA67_19325"/>
<gene>
    <name evidence="1" type="ORF">FNA67_19325</name>
</gene>
<organism evidence="1 2">
    <name type="scientific">Paradevosia tibetensis</name>
    <dbReference type="NCBI Taxonomy" id="1447062"/>
    <lineage>
        <taxon>Bacteria</taxon>
        <taxon>Pseudomonadati</taxon>
        <taxon>Pseudomonadota</taxon>
        <taxon>Alphaproteobacteria</taxon>
        <taxon>Hyphomicrobiales</taxon>
        <taxon>Devosiaceae</taxon>
        <taxon>Paradevosia</taxon>
    </lineage>
</organism>
<dbReference type="PANTHER" id="PTHR43130">
    <property type="entry name" value="ARAC-FAMILY TRANSCRIPTIONAL REGULATOR"/>
    <property type="match status" value="1"/>
</dbReference>
<name>A0A5B9DT01_9HYPH</name>
<protein>
    <submittedName>
        <fullName evidence="1">Glutamine amidotransferase</fullName>
    </submittedName>
</protein>
<reference evidence="1 2" key="1">
    <citation type="journal article" date="2015" name="Int. J. Syst. Evol. Microbiol.">
        <title>Youhaiella tibetensis gen. nov., sp. nov., isolated from subsurface sediment.</title>
        <authorList>
            <person name="Wang Y.X."/>
            <person name="Huang F.Q."/>
            <person name="Nogi Y."/>
            <person name="Pang S.J."/>
            <person name="Wang P.K."/>
            <person name="Lv J."/>
        </authorList>
    </citation>
    <scope>NUCLEOTIDE SEQUENCE [LARGE SCALE GENOMIC DNA]</scope>
    <source>
        <strain evidence="2">fig4</strain>
    </source>
</reference>
<dbReference type="RefSeq" id="WP_049706718.1">
    <property type="nucleotide sequence ID" value="NZ_BMFM01000001.1"/>
</dbReference>
<dbReference type="InterPro" id="IPR002818">
    <property type="entry name" value="DJ-1/PfpI"/>
</dbReference>
<dbReference type="EMBL" id="CP041690">
    <property type="protein sequence ID" value="QEE22182.1"/>
    <property type="molecule type" value="Genomic_DNA"/>
</dbReference>
<dbReference type="GO" id="GO:0016740">
    <property type="term" value="F:transferase activity"/>
    <property type="evidence" value="ECO:0007669"/>
    <property type="project" value="UniProtKB-KW"/>
</dbReference>
<dbReference type="Pfam" id="PF01965">
    <property type="entry name" value="DJ-1_PfpI"/>
    <property type="match status" value="1"/>
</dbReference>
<dbReference type="InterPro" id="IPR052158">
    <property type="entry name" value="INH-QAR"/>
</dbReference>
<keyword evidence="2" id="KW-1185">Reference proteome</keyword>
<proteinExistence type="predicted"/>
<dbReference type="InterPro" id="IPR029062">
    <property type="entry name" value="Class_I_gatase-like"/>
</dbReference>
<keyword evidence="1" id="KW-0808">Transferase</keyword>
<dbReference type="PANTHER" id="PTHR43130:SF3">
    <property type="entry name" value="HTH-TYPE TRANSCRIPTIONAL REGULATOR RV1931C"/>
    <property type="match status" value="1"/>
</dbReference>
<dbReference type="SUPFAM" id="SSF52317">
    <property type="entry name" value="Class I glutamine amidotransferase-like"/>
    <property type="match status" value="1"/>
</dbReference>
<evidence type="ECO:0000313" key="1">
    <source>
        <dbReference type="EMBL" id="QEE22182.1"/>
    </source>
</evidence>
<keyword evidence="1" id="KW-0315">Glutamine amidotransferase</keyword>
<dbReference type="OrthoDB" id="8030967at2"/>
<sequence length="194" mass="19981">MTIIATLLTEGFADWETAMLNAAARGFYGVETRFASPGGHAVTSMGGLKVQPEMTFETLDLEAIDALVISGGLIWKTPDAPDIGQAVRQAHARGKVVAAICDGTLALARTGLLDTVAHTSNGAGYLDESGYGGAALYRDVPGAVRDQRVVTAPATAPATFMAAVLAELGRADDQLAYYVGLYGAEHGAGVKPAA</sequence>